<organism evidence="3 4">
    <name type="scientific">Meloidogyne javanica</name>
    <name type="common">Root-knot nematode worm</name>
    <dbReference type="NCBI Taxonomy" id="6303"/>
    <lineage>
        <taxon>Eukaryota</taxon>
        <taxon>Metazoa</taxon>
        <taxon>Ecdysozoa</taxon>
        <taxon>Nematoda</taxon>
        <taxon>Chromadorea</taxon>
        <taxon>Rhabditida</taxon>
        <taxon>Tylenchina</taxon>
        <taxon>Tylenchomorpha</taxon>
        <taxon>Tylenchoidea</taxon>
        <taxon>Meloidogynidae</taxon>
        <taxon>Meloidogyninae</taxon>
        <taxon>Meloidogyne</taxon>
        <taxon>Meloidogyne incognita group</taxon>
    </lineage>
</organism>
<dbReference type="InterPro" id="IPR043155">
    <property type="entry name" value="VPS33_dom3b"/>
</dbReference>
<keyword evidence="2" id="KW-0234">DNA repair</keyword>
<dbReference type="GO" id="GO:0000439">
    <property type="term" value="C:transcription factor TFIIH core complex"/>
    <property type="evidence" value="ECO:0007669"/>
    <property type="project" value="UniProtKB-UniRule"/>
</dbReference>
<evidence type="ECO:0000313" key="3">
    <source>
        <dbReference type="Proteomes" id="UP000887561"/>
    </source>
</evidence>
<keyword evidence="2" id="KW-0539">Nucleus</keyword>
<sequence>MSSFTSVIVDCDSTNWGMLISKYPETNVLEDIFSAVIALSGGAKLANKKFLEVETDKTALDFAKSLEIFLRKKLEENVNYEEPASSQYSGAISLSICAFNKYSKQYPNSSGSIIIINLAQNLSNEHSTLMNLFFAAKHSSLVVNSVSLNGNVPILQQASDITGGTNVVLDNIKKLAQTILSECLIVSKTSLFSHPQQDIDYRAVCHCHNKLLSIGWIVTPNLLSQNLNVGKNYSLNNPGYSNAANLVFLLYATQTSIELVKSWLRKLDDRCQCSVHLFFIPEKTYTLTERLKDDKSVWDKICTIKSLPVNWFPSEQSSLISMDLPQLPPQLFINGDWNFLFQCAKALKQLVDQFNRLPNFYSKGKWSLRILEIMKKQIESTPKKALDSTKNEFRNISDVVLIDRWIDPLTPMLRQSTFGGVCDELFGIDSRGIIKIPAEESSDDKPDKSKKEEFEEIQLNDQVYEQLQDLSVGGVALKLREIVDELKGEELQRKSLDSVAQYKNFIAKLPNVVVKRKSTGIFMRLAGVVQQRESDDFYRGLLRCEQEIMRNPQHDKIHPFIENSLIEMREINSILRLIILQSLISNGLKSSVLQTYTKLIVQVNEFFEIFLR</sequence>
<dbReference type="Pfam" id="PF03850">
    <property type="entry name" value="Tfb4"/>
    <property type="match status" value="1"/>
</dbReference>
<dbReference type="Gene3D" id="3.90.830.10">
    <property type="entry name" value="Syntaxin Binding Protein 1, Chain A, domain 2"/>
    <property type="match status" value="1"/>
</dbReference>
<dbReference type="InterPro" id="IPR036465">
    <property type="entry name" value="vWFA_dom_sf"/>
</dbReference>
<keyword evidence="2" id="KW-0479">Metal-binding</keyword>
<dbReference type="AlphaFoldDB" id="A0A915LV59"/>
<accession>A0A915LV59</accession>
<dbReference type="InterPro" id="IPR036045">
    <property type="entry name" value="Sec1-like_sf"/>
</dbReference>
<dbReference type="Pfam" id="PF00995">
    <property type="entry name" value="Sec1"/>
    <property type="match status" value="1"/>
</dbReference>
<keyword evidence="3" id="KW-1185">Reference proteome</keyword>
<dbReference type="SUPFAM" id="SSF56815">
    <property type="entry name" value="Sec1/munc18-like (SM) proteins"/>
    <property type="match status" value="1"/>
</dbReference>
<dbReference type="PANTHER" id="PTHR11679">
    <property type="entry name" value="VESICLE PROTEIN SORTING-ASSOCIATED"/>
    <property type="match status" value="1"/>
</dbReference>
<dbReference type="GO" id="GO:0008270">
    <property type="term" value="F:zinc ion binding"/>
    <property type="evidence" value="ECO:0007669"/>
    <property type="project" value="UniProtKB-KW"/>
</dbReference>
<keyword evidence="2" id="KW-0804">Transcription</keyword>
<keyword evidence="2" id="KW-0863">Zinc-finger</keyword>
<dbReference type="GO" id="GO:0016192">
    <property type="term" value="P:vesicle-mediated transport"/>
    <property type="evidence" value="ECO:0007669"/>
    <property type="project" value="InterPro"/>
</dbReference>
<dbReference type="GO" id="GO:0006355">
    <property type="term" value="P:regulation of DNA-templated transcription"/>
    <property type="evidence" value="ECO:0007669"/>
    <property type="project" value="InterPro"/>
</dbReference>
<dbReference type="Gene3D" id="1.25.40.850">
    <property type="match status" value="1"/>
</dbReference>
<dbReference type="WBParaSite" id="scaffold172_cov211.g414">
    <property type="protein sequence ID" value="scaffold172_cov211.g414"/>
    <property type="gene ID" value="scaffold172_cov211.g414"/>
</dbReference>
<reference evidence="4" key="1">
    <citation type="submission" date="2022-11" db="UniProtKB">
        <authorList>
            <consortium name="WormBaseParasite"/>
        </authorList>
    </citation>
    <scope>IDENTIFICATION</scope>
</reference>
<dbReference type="GO" id="GO:0006289">
    <property type="term" value="P:nucleotide-excision repair"/>
    <property type="evidence" value="ECO:0007669"/>
    <property type="project" value="UniProtKB-UniRule"/>
</dbReference>
<comment type="subcellular location">
    <subcellularLocation>
        <location evidence="2">Nucleus</location>
    </subcellularLocation>
</comment>
<dbReference type="Proteomes" id="UP000887561">
    <property type="component" value="Unplaced"/>
</dbReference>
<evidence type="ECO:0000313" key="4">
    <source>
        <dbReference type="WBParaSite" id="scaffold172_cov211.g414"/>
    </source>
</evidence>
<dbReference type="GO" id="GO:0005675">
    <property type="term" value="C:transcription factor TFIIH holo complex"/>
    <property type="evidence" value="ECO:0007669"/>
    <property type="project" value="UniProtKB-UniRule"/>
</dbReference>
<dbReference type="InterPro" id="IPR043127">
    <property type="entry name" value="Sec-1-like_dom3a"/>
</dbReference>
<comment type="similarity">
    <text evidence="2">Belongs to the TFB4 family.</text>
</comment>
<comment type="subunit">
    <text evidence="2">Part of a TFIID-containing RNA polymerase II pre-initiation complex that is composed of TBP and at least GTF2A1, GTF2A2, GTF2E1, GTF2E2, GTF2F1, GTF2H2, GTF2H3, GTF2H4, GTF2H5, GTF2B, TCEA1, ERCC2, ERCC3, TAF1, TAF2, TAF3, TAF4, TAF5, TAF6, TAF7, TAF8, TAF9, TAF10, TAF11, TAF12 and TAF13. Component of the 7-subunit TFIIH core complex composed of XPB/ERCC3, XPD/ERCC2, GTF2H1, GTF2H2, GTF2H3, GTF2H4 and GTF2H5, which is active in NER. The core complex associates with the 3-subunit CDK-activating kinase (CAK) module composed of CCNH/cyclin H, CDK7 and MNAT1 to form the 10-subunit holoenzyme (holo-TFIIH) active in transcription. Interacts with RARA; the interaction requires prior phosphorylation of RARA on 'Ser-369' which then enhances interaction of RARA with CDK7.</text>
</comment>
<protein>
    <recommendedName>
        <fullName evidence="2">General transcription factor IIH subunit 3</fullName>
    </recommendedName>
    <alternativeName>
        <fullName evidence="2">General transcription factor IIH polypeptide 3</fullName>
    </alternativeName>
</protein>
<name>A0A915LV59_MELJA</name>
<dbReference type="InterPro" id="IPR004600">
    <property type="entry name" value="TFIIH_Tfb4/GTF2H3"/>
</dbReference>
<keyword evidence="2" id="KW-0862">Zinc</keyword>
<dbReference type="InterPro" id="IPR027482">
    <property type="entry name" value="Sec1-like_dom2"/>
</dbReference>
<dbReference type="Gene3D" id="3.40.50.410">
    <property type="entry name" value="von Willebrand factor, type A domain"/>
    <property type="match status" value="1"/>
</dbReference>
<evidence type="ECO:0000256" key="2">
    <source>
        <dbReference type="RuleBase" id="RU368090"/>
    </source>
</evidence>
<dbReference type="Gene3D" id="3.40.50.1910">
    <property type="match status" value="1"/>
</dbReference>
<comment type="similarity">
    <text evidence="1">Belongs to the STXBP/unc-18/SEC1 family.</text>
</comment>
<keyword evidence="2" id="KW-0227">DNA damage</keyword>
<comment type="function">
    <text evidence="2">Component of the general transcription and DNA repair factor IIH (TFIIH) core complex, which is involved in general and transcription-coupled nucleotide excision repair (NER) of damaged DNA and, when complexed to CAK, in RNA transcription by RNA polymerase II. In NER, TFIIH acts by opening DNA around the lesion to allow the excision of the damaged oligonucleotide and its replacement by a new DNA fragment. In transcription, TFIIH has an essential role in transcription initiation. When the pre-initiation complex (PIC) has been established, TFIIH is required for promoter opening and promoter escape. Phosphorylation of the C-terminal tail (CTD) of the largest subunit of RNA polymerase II by the kinase module CAK controls the initiation of transcription.</text>
</comment>
<evidence type="ECO:0000256" key="1">
    <source>
        <dbReference type="ARBA" id="ARBA00009884"/>
    </source>
</evidence>
<keyword evidence="2" id="KW-0805">Transcription regulation</keyword>
<dbReference type="InterPro" id="IPR001619">
    <property type="entry name" value="Sec1-like"/>
</dbReference>
<proteinExistence type="inferred from homology"/>